<organism evidence="2 3">
    <name type="scientific">Orchesella cincta</name>
    <name type="common">Springtail</name>
    <name type="synonym">Podura cincta</name>
    <dbReference type="NCBI Taxonomy" id="48709"/>
    <lineage>
        <taxon>Eukaryota</taxon>
        <taxon>Metazoa</taxon>
        <taxon>Ecdysozoa</taxon>
        <taxon>Arthropoda</taxon>
        <taxon>Hexapoda</taxon>
        <taxon>Collembola</taxon>
        <taxon>Entomobryomorpha</taxon>
        <taxon>Entomobryoidea</taxon>
        <taxon>Orchesellidae</taxon>
        <taxon>Orchesellinae</taxon>
        <taxon>Orchesella</taxon>
    </lineage>
</organism>
<dbReference type="EMBL" id="LJIJ01000053">
    <property type="protein sequence ID" value="ODN04152.1"/>
    <property type="molecule type" value="Genomic_DNA"/>
</dbReference>
<name>A0A1D2NG06_ORCCI</name>
<evidence type="ECO:0000256" key="1">
    <source>
        <dbReference type="SAM" id="SignalP"/>
    </source>
</evidence>
<accession>A0A1D2NG06</accession>
<reference evidence="2 3" key="1">
    <citation type="journal article" date="2016" name="Genome Biol. Evol.">
        <title>Gene Family Evolution Reflects Adaptation to Soil Environmental Stressors in the Genome of the Collembolan Orchesella cincta.</title>
        <authorList>
            <person name="Faddeeva-Vakhrusheva A."/>
            <person name="Derks M.F."/>
            <person name="Anvar S.Y."/>
            <person name="Agamennone V."/>
            <person name="Suring W."/>
            <person name="Smit S."/>
            <person name="van Straalen N.M."/>
            <person name="Roelofs D."/>
        </authorList>
    </citation>
    <scope>NUCLEOTIDE SEQUENCE [LARGE SCALE GENOMIC DNA]</scope>
    <source>
        <tissue evidence="2">Mixed pool</tissue>
    </source>
</reference>
<comment type="caution">
    <text evidence="2">The sequence shown here is derived from an EMBL/GenBank/DDBJ whole genome shotgun (WGS) entry which is preliminary data.</text>
</comment>
<keyword evidence="3" id="KW-1185">Reference proteome</keyword>
<proteinExistence type="predicted"/>
<keyword evidence="1" id="KW-0732">Signal</keyword>
<feature type="signal peptide" evidence="1">
    <location>
        <begin position="1"/>
        <end position="28"/>
    </location>
</feature>
<feature type="chain" id="PRO_5008905504" evidence="1">
    <location>
        <begin position="29"/>
        <end position="129"/>
    </location>
</feature>
<sequence>MTQNTLTRFGLLFICLFCASNIFRDCEGRAECIYKSKSCADSRINKHKGVGKRDLLPVFKDAIYHYCLELMGCEEGKKQICSRVGSLGSSTDPQLRTNLLDKCQQWKIPVVHVGESLAGHYSNLDRLGD</sequence>
<dbReference type="AlphaFoldDB" id="A0A1D2NG06"/>
<protein>
    <submittedName>
        <fullName evidence="2">Uncharacterized protein</fullName>
    </submittedName>
</protein>
<gene>
    <name evidence="2" type="ORF">Ocin01_02500</name>
</gene>
<dbReference type="Proteomes" id="UP000094527">
    <property type="component" value="Unassembled WGS sequence"/>
</dbReference>
<evidence type="ECO:0000313" key="2">
    <source>
        <dbReference type="EMBL" id="ODN04152.1"/>
    </source>
</evidence>
<evidence type="ECO:0000313" key="3">
    <source>
        <dbReference type="Proteomes" id="UP000094527"/>
    </source>
</evidence>